<dbReference type="HAMAP" id="MF_00208">
    <property type="entry name" value="MurE"/>
    <property type="match status" value="1"/>
</dbReference>
<dbReference type="GO" id="GO:0071555">
    <property type="term" value="P:cell wall organization"/>
    <property type="evidence" value="ECO:0007669"/>
    <property type="project" value="UniProtKB-KW"/>
</dbReference>
<feature type="binding site" evidence="13">
    <location>
        <begin position="115"/>
        <end position="121"/>
    </location>
    <ligand>
        <name>ATP</name>
        <dbReference type="ChEBI" id="CHEBI:30616"/>
    </ligand>
</feature>
<dbReference type="GO" id="GO:0008360">
    <property type="term" value="P:regulation of cell shape"/>
    <property type="evidence" value="ECO:0007669"/>
    <property type="project" value="UniProtKB-KW"/>
</dbReference>
<proteinExistence type="inferred from homology"/>
<dbReference type="InterPro" id="IPR005761">
    <property type="entry name" value="UDP-N-AcMur-Glu-dNH2Pim_ligase"/>
</dbReference>
<dbReference type="Pfam" id="PF02875">
    <property type="entry name" value="Mur_ligase_C"/>
    <property type="match status" value="1"/>
</dbReference>
<keyword evidence="13" id="KW-0067">ATP-binding</keyword>
<keyword evidence="13" id="KW-0547">Nucleotide-binding</keyword>
<feature type="binding site" evidence="13">
    <location>
        <position position="472"/>
    </location>
    <ligand>
        <name>meso-2,6-diaminopimelate</name>
        <dbReference type="ChEBI" id="CHEBI:57791"/>
    </ligand>
</feature>
<evidence type="ECO:0000256" key="8">
    <source>
        <dbReference type="ARBA" id="ARBA00066633"/>
    </source>
</evidence>
<evidence type="ECO:0000256" key="13">
    <source>
        <dbReference type="HAMAP-Rule" id="MF_00208"/>
    </source>
</evidence>
<dbReference type="NCBIfam" id="TIGR01085">
    <property type="entry name" value="murE"/>
    <property type="match status" value="1"/>
</dbReference>
<dbReference type="InterPro" id="IPR013221">
    <property type="entry name" value="Mur_ligase_cen"/>
</dbReference>
<feature type="domain" description="Mur ligase N-terminal catalytic" evidence="15">
    <location>
        <begin position="25"/>
        <end position="100"/>
    </location>
</feature>
<evidence type="ECO:0000259" key="15">
    <source>
        <dbReference type="Pfam" id="PF01225"/>
    </source>
</evidence>
<evidence type="ECO:0000256" key="2">
    <source>
        <dbReference type="ARBA" id="ARBA00022618"/>
    </source>
</evidence>
<feature type="binding site" evidence="13">
    <location>
        <position position="393"/>
    </location>
    <ligand>
        <name>meso-2,6-diaminopimelate</name>
        <dbReference type="ChEBI" id="CHEBI:57791"/>
    </ligand>
</feature>
<dbReference type="GO" id="GO:0009252">
    <property type="term" value="P:peptidoglycan biosynthetic process"/>
    <property type="evidence" value="ECO:0007669"/>
    <property type="project" value="UniProtKB-UniRule"/>
</dbReference>
<comment type="cofactor">
    <cofactor evidence="13">
        <name>Mg(2+)</name>
        <dbReference type="ChEBI" id="CHEBI:18420"/>
    </cofactor>
</comment>
<feature type="binding site" evidence="13">
    <location>
        <position position="184"/>
    </location>
    <ligand>
        <name>UDP-N-acetyl-alpha-D-muramoyl-L-alanyl-D-glutamate</name>
        <dbReference type="ChEBI" id="CHEBI:83900"/>
    </ligand>
</feature>
<keyword evidence="2 13" id="KW-0132">Cell division</keyword>
<dbReference type="Gene3D" id="3.40.1390.10">
    <property type="entry name" value="MurE/MurF, N-terminal domain"/>
    <property type="match status" value="1"/>
</dbReference>
<evidence type="ECO:0000256" key="9">
    <source>
        <dbReference type="ARBA" id="ARBA00072883"/>
    </source>
</evidence>
<dbReference type="GO" id="GO:0008765">
    <property type="term" value="F:UDP-N-acetylmuramoylalanyl-D-glutamate-2,6-diaminopimelate ligase activity"/>
    <property type="evidence" value="ECO:0007669"/>
    <property type="project" value="UniProtKB-UniRule"/>
</dbReference>
<comment type="pathway">
    <text evidence="13 14">Cell wall biogenesis; peptidoglycan biosynthesis.</text>
</comment>
<feature type="binding site" evidence="13">
    <location>
        <begin position="157"/>
        <end position="158"/>
    </location>
    <ligand>
        <name>UDP-N-acetyl-alpha-D-muramoyl-L-alanyl-D-glutamate</name>
        <dbReference type="ChEBI" id="CHEBI:83900"/>
    </ligand>
</feature>
<dbReference type="Gene3D" id="3.90.190.20">
    <property type="entry name" value="Mur ligase, C-terminal domain"/>
    <property type="match status" value="1"/>
</dbReference>
<dbReference type="UniPathway" id="UPA00219"/>
<dbReference type="NCBIfam" id="NF001126">
    <property type="entry name" value="PRK00139.1-4"/>
    <property type="match status" value="1"/>
</dbReference>
<feature type="binding site" evidence="13">
    <location>
        <begin position="417"/>
        <end position="420"/>
    </location>
    <ligand>
        <name>meso-2,6-diaminopimelate</name>
        <dbReference type="ChEBI" id="CHEBI:57791"/>
    </ligand>
</feature>
<keyword evidence="5 13" id="KW-0131">Cell cycle</keyword>
<protein>
    <recommendedName>
        <fullName evidence="9 13">UDP-N-acetylmuramoyl-L-alanyl-D-glutamate--2,6-diaminopimelate ligase</fullName>
        <ecNumber evidence="8 13">6.3.2.13</ecNumber>
    </recommendedName>
    <alternativeName>
        <fullName evidence="10 13">Meso-A2pm-adding enzyme</fullName>
    </alternativeName>
    <alternativeName>
        <fullName evidence="11 13">Meso-diaminopimelate-adding enzyme</fullName>
    </alternativeName>
    <alternativeName>
        <fullName evidence="12 13">UDP-MurNAc-L-Ala-D-Glu:meso-diaminopimelate ligase</fullName>
    </alternativeName>
    <alternativeName>
        <fullName evidence="13">UDP-MurNAc-tripeptide synthetase</fullName>
    </alternativeName>
    <alternativeName>
        <fullName evidence="13">UDP-N-acetylmuramyl-tripeptide synthetase</fullName>
    </alternativeName>
</protein>
<evidence type="ECO:0000256" key="7">
    <source>
        <dbReference type="ARBA" id="ARBA00050251"/>
    </source>
</evidence>
<comment type="function">
    <text evidence="13">Catalyzes the addition of meso-diaminopimelic acid to the nucleotide precursor UDP-N-acetylmuramoyl-L-alanyl-D-glutamate (UMAG) in the biosynthesis of bacterial cell-wall peptidoglycan.</text>
</comment>
<evidence type="ECO:0000256" key="1">
    <source>
        <dbReference type="ARBA" id="ARBA00005898"/>
    </source>
</evidence>
<dbReference type="GO" id="GO:0051301">
    <property type="term" value="P:cell division"/>
    <property type="evidence" value="ECO:0007669"/>
    <property type="project" value="UniProtKB-KW"/>
</dbReference>
<dbReference type="GO" id="GO:0005524">
    <property type="term" value="F:ATP binding"/>
    <property type="evidence" value="ECO:0007669"/>
    <property type="project" value="UniProtKB-UniRule"/>
</dbReference>
<keyword evidence="4 13" id="KW-0573">Peptidoglycan synthesis</keyword>
<accession>A0A317CKN6</accession>
<name>A0A317CKN6_9GAMM</name>
<feature type="binding site" evidence="13">
    <location>
        <position position="468"/>
    </location>
    <ligand>
        <name>meso-2,6-diaminopimelate</name>
        <dbReference type="ChEBI" id="CHEBI:57791"/>
    </ligand>
</feature>
<dbReference type="InterPro" id="IPR000713">
    <property type="entry name" value="Mur_ligase_N"/>
</dbReference>
<dbReference type="InterPro" id="IPR036565">
    <property type="entry name" value="Mur-like_cat_sf"/>
</dbReference>
<feature type="domain" description="Mur ligase central" evidence="17">
    <location>
        <begin position="113"/>
        <end position="319"/>
    </location>
</feature>
<feature type="domain" description="Mur ligase C-terminal" evidence="16">
    <location>
        <begin position="342"/>
        <end position="470"/>
    </location>
</feature>
<keyword evidence="13" id="KW-0963">Cytoplasm</keyword>
<evidence type="ECO:0000256" key="14">
    <source>
        <dbReference type="RuleBase" id="RU004135"/>
    </source>
</evidence>
<evidence type="ECO:0000256" key="12">
    <source>
        <dbReference type="ARBA" id="ARBA00081560"/>
    </source>
</evidence>
<dbReference type="SUPFAM" id="SSF63418">
    <property type="entry name" value="MurE/MurF N-terminal domain"/>
    <property type="match status" value="1"/>
</dbReference>
<dbReference type="SUPFAM" id="SSF53244">
    <property type="entry name" value="MurD-like peptide ligases, peptide-binding domain"/>
    <property type="match status" value="1"/>
</dbReference>
<feature type="binding site" evidence="13">
    <location>
        <position position="30"/>
    </location>
    <ligand>
        <name>UDP-N-acetyl-alpha-D-muramoyl-L-alanyl-D-glutamate</name>
        <dbReference type="ChEBI" id="CHEBI:83900"/>
    </ligand>
</feature>
<dbReference type="SUPFAM" id="SSF53623">
    <property type="entry name" value="MurD-like peptide ligases, catalytic domain"/>
    <property type="match status" value="1"/>
</dbReference>
<comment type="subcellular location">
    <subcellularLocation>
        <location evidence="13 14">Cytoplasm</location>
    </subcellularLocation>
</comment>
<feature type="binding site" evidence="13">
    <location>
        <position position="192"/>
    </location>
    <ligand>
        <name>UDP-N-acetyl-alpha-D-muramoyl-L-alanyl-D-glutamate</name>
        <dbReference type="ChEBI" id="CHEBI:83900"/>
    </ligand>
</feature>
<dbReference type="NCBIfam" id="NF001124">
    <property type="entry name" value="PRK00139.1-2"/>
    <property type="match status" value="1"/>
</dbReference>
<keyword evidence="3 13" id="KW-0133">Cell shape</keyword>
<evidence type="ECO:0000259" key="17">
    <source>
        <dbReference type="Pfam" id="PF08245"/>
    </source>
</evidence>
<dbReference type="GO" id="GO:0000287">
    <property type="term" value="F:magnesium ion binding"/>
    <property type="evidence" value="ECO:0007669"/>
    <property type="project" value="UniProtKB-UniRule"/>
</dbReference>
<evidence type="ECO:0000313" key="19">
    <source>
        <dbReference type="Proteomes" id="UP000245506"/>
    </source>
</evidence>
<dbReference type="PANTHER" id="PTHR23135">
    <property type="entry name" value="MUR LIGASE FAMILY MEMBER"/>
    <property type="match status" value="1"/>
</dbReference>
<dbReference type="InterPro" id="IPR036615">
    <property type="entry name" value="Mur_ligase_C_dom_sf"/>
</dbReference>
<dbReference type="GO" id="GO:0005737">
    <property type="term" value="C:cytoplasm"/>
    <property type="evidence" value="ECO:0007669"/>
    <property type="project" value="UniProtKB-SubCell"/>
</dbReference>
<evidence type="ECO:0000256" key="5">
    <source>
        <dbReference type="ARBA" id="ARBA00023306"/>
    </source>
</evidence>
<evidence type="ECO:0000313" key="18">
    <source>
        <dbReference type="EMBL" id="PWQ98731.1"/>
    </source>
</evidence>
<dbReference type="InterPro" id="IPR004101">
    <property type="entry name" value="Mur_ligase_C"/>
</dbReference>
<comment type="caution">
    <text evidence="18">The sequence shown here is derived from an EMBL/GenBank/DDBJ whole genome shotgun (WGS) entry which is preliminary data.</text>
</comment>
<keyword evidence="13" id="KW-0460">Magnesium</keyword>
<comment type="catalytic activity">
    <reaction evidence="7 13">
        <text>UDP-N-acetyl-alpha-D-muramoyl-L-alanyl-D-glutamate + meso-2,6-diaminopimelate + ATP = UDP-N-acetyl-alpha-D-muramoyl-L-alanyl-gamma-D-glutamyl-meso-2,6-diaminopimelate + ADP + phosphate + H(+)</text>
        <dbReference type="Rhea" id="RHEA:23676"/>
        <dbReference type="ChEBI" id="CHEBI:15378"/>
        <dbReference type="ChEBI" id="CHEBI:30616"/>
        <dbReference type="ChEBI" id="CHEBI:43474"/>
        <dbReference type="ChEBI" id="CHEBI:57791"/>
        <dbReference type="ChEBI" id="CHEBI:83900"/>
        <dbReference type="ChEBI" id="CHEBI:83905"/>
        <dbReference type="ChEBI" id="CHEBI:456216"/>
        <dbReference type="EC" id="6.3.2.13"/>
    </reaction>
</comment>
<evidence type="ECO:0000256" key="3">
    <source>
        <dbReference type="ARBA" id="ARBA00022960"/>
    </source>
</evidence>
<evidence type="ECO:0000259" key="16">
    <source>
        <dbReference type="Pfam" id="PF02875"/>
    </source>
</evidence>
<evidence type="ECO:0000256" key="6">
    <source>
        <dbReference type="ARBA" id="ARBA00023316"/>
    </source>
</evidence>
<dbReference type="Pfam" id="PF08245">
    <property type="entry name" value="Mur_ligase_M"/>
    <property type="match status" value="1"/>
</dbReference>
<keyword evidence="6 13" id="KW-0961">Cell wall biogenesis/degradation</keyword>
<keyword evidence="19" id="KW-1185">Reference proteome</keyword>
<dbReference type="Pfam" id="PF01225">
    <property type="entry name" value="Mur_ligase"/>
    <property type="match status" value="1"/>
</dbReference>
<reference evidence="18 19" key="1">
    <citation type="submission" date="2018-05" db="EMBL/GenBank/DDBJ databases">
        <title>Leucothrix arctica sp. nov., isolated from Arctic seawater.</title>
        <authorList>
            <person name="Choi A."/>
            <person name="Baek K."/>
        </authorList>
    </citation>
    <scope>NUCLEOTIDE SEQUENCE [LARGE SCALE GENOMIC DNA]</scope>
    <source>
        <strain evidence="18 19">IMCC9719</strain>
    </source>
</reference>
<keyword evidence="13 18" id="KW-0436">Ligase</keyword>
<dbReference type="AlphaFoldDB" id="A0A317CKN6"/>
<comment type="PTM">
    <text evidence="13">Carboxylation is probably crucial for Mg(2+) binding and, consequently, for the gamma-phosphate positioning of ATP.</text>
</comment>
<evidence type="ECO:0000256" key="4">
    <source>
        <dbReference type="ARBA" id="ARBA00022984"/>
    </source>
</evidence>
<dbReference type="EC" id="6.3.2.13" evidence="8 13"/>
<gene>
    <name evidence="13" type="primary">murE</name>
    <name evidence="18" type="ORF">DKT75_02680</name>
</gene>
<dbReference type="PANTHER" id="PTHR23135:SF4">
    <property type="entry name" value="UDP-N-ACETYLMURAMOYL-L-ALANYL-D-GLUTAMATE--2,6-DIAMINOPIMELATE LIGASE MURE HOMOLOG, CHLOROPLASTIC"/>
    <property type="match status" value="1"/>
</dbReference>
<feature type="modified residue" description="N6-carboxylysine" evidence="13">
    <location>
        <position position="224"/>
    </location>
</feature>
<evidence type="ECO:0000256" key="11">
    <source>
        <dbReference type="ARBA" id="ARBA00076158"/>
    </source>
</evidence>
<organism evidence="18 19">
    <name type="scientific">Leucothrix arctica</name>
    <dbReference type="NCBI Taxonomy" id="1481894"/>
    <lineage>
        <taxon>Bacteria</taxon>
        <taxon>Pseudomonadati</taxon>
        <taxon>Pseudomonadota</taxon>
        <taxon>Gammaproteobacteria</taxon>
        <taxon>Thiotrichales</taxon>
        <taxon>Thiotrichaceae</taxon>
        <taxon>Leucothrix</taxon>
    </lineage>
</organism>
<dbReference type="EMBL" id="QGKL01000010">
    <property type="protein sequence ID" value="PWQ98731.1"/>
    <property type="molecule type" value="Genomic_DNA"/>
</dbReference>
<dbReference type="Proteomes" id="UP000245506">
    <property type="component" value="Unassembled WGS sequence"/>
</dbReference>
<feature type="binding site" evidence="13">
    <location>
        <position position="190"/>
    </location>
    <ligand>
        <name>UDP-N-acetyl-alpha-D-muramoyl-L-alanyl-D-glutamate</name>
        <dbReference type="ChEBI" id="CHEBI:83900"/>
    </ligand>
</feature>
<feature type="binding site" evidence="13">
    <location>
        <position position="32"/>
    </location>
    <ligand>
        <name>UDP-N-acetyl-alpha-D-muramoyl-L-alanyl-D-glutamate</name>
        <dbReference type="ChEBI" id="CHEBI:83900"/>
    </ligand>
</feature>
<dbReference type="Gene3D" id="3.40.1190.10">
    <property type="entry name" value="Mur-like, catalytic domain"/>
    <property type="match status" value="1"/>
</dbReference>
<feature type="short sequence motif" description="Meso-diaminopimelate recognition motif" evidence="13">
    <location>
        <begin position="417"/>
        <end position="420"/>
    </location>
</feature>
<sequence length="499" mass="52713">MMSCSLSYLLEGVSGVSSSVDETQVTSMALDSRKVTVGCLFVALQGTQQHGLSYALKAQSLGAVAIIWEFNEFVEVPELTIPVIAIKDLPASLGGIAARLYDYPSQQLQIVGITGTDGKTSVSHFLAQAMNACGGSCAVIGTLGIGNPNALEKATHTTPDVITVHESLQRLSKRGSRCVAMEVSSHALDQQRVAGVGFDVAVLTNLTRDHLDYHGTVEAYADAKAKLFLEHSPKSAVVNLNDAFGVKLAAELVGSETKVIGYAIGQPSDFSETTLVATGASYDHNGLSASIHWQGQQYSLRVGVLGDFNLSNLLAVTGALIALDYTAADAVAALEALHTVPGRIEKVTTDQSQDFLTVVDYAHTPGALSSVLGALRVHCSGKLICVFGCGGDRDKGKRPLMAEVAECLADVVIATDDNPRSEDPESIMADVIAGFKQPEKVFIEHDREAAIQLAVEQAQAGDVVLVAGKGHEQVQIINGTELPFDDREKIRDSLKGAIA</sequence>
<comment type="similarity">
    <text evidence="1 13">Belongs to the MurCDEF family. MurE subfamily.</text>
</comment>
<dbReference type="OrthoDB" id="9800958at2"/>
<comment type="caution">
    <text evidence="13">Lacks conserved residue(s) required for the propagation of feature annotation.</text>
</comment>
<dbReference type="InterPro" id="IPR035911">
    <property type="entry name" value="MurE/MurF_N"/>
</dbReference>
<evidence type="ECO:0000256" key="10">
    <source>
        <dbReference type="ARBA" id="ARBA00075482"/>
    </source>
</evidence>
<dbReference type="FunFam" id="3.90.190.20:FF:000006">
    <property type="entry name" value="UDP-N-acetylmuramoyl-L-alanyl-D-glutamate--2,6-diaminopimelate ligase"/>
    <property type="match status" value="1"/>
</dbReference>